<sequence length="508" mass="59305">MQNAEDILFGISPADKLPGTSAFNLSEEFTEADLLKIFDELESSQSFHAQQTNEECRTLLEREQTPLHKERCDSSESDSTETNELPTAENTRVLKSINLRDEPLHLQCEWQDCGHFSHNLDDFARHVSFHIPHLEVRMNEKQEGVYACLWRSCTFESADSNEIVRHVNFHSYHTKIKNIGSNILSRLRLPVCKFSDIGRNVVPNLPYAFDCCWGQCERTFNNPHMYYRHVQGHLHFNSFRNNVKRRFHCGWRGCKSVFRSNYKLAEHTRRHTQEKLVGCPTCGELFANKTKFSDHCKRQIPFEMRGYQCSHCFRYYSSERLLQEHARCHVNRYKCAFCDITCYSASNLVTHIRFRHLNSKPFKCNFCKYTAKRKYDLEKHLKIHYPGPVYRCEEEGCRFSCRSANVLRRHRDYKRDEYGYFRLQTERHEILDEAHDVKEPESCTIQPLCGSSQAVFDDGDSLKQEAAGRGVLITIMELDESGNVLSTQEINTDEVSVLPPGYITIFQG</sequence>
<dbReference type="PANTHER" id="PTHR24391">
    <property type="entry name" value="HISTONE H4 TRANSCRIPTION FACTOR-RELATED"/>
    <property type="match status" value="1"/>
</dbReference>
<evidence type="ECO:0000256" key="5">
    <source>
        <dbReference type="ARBA" id="ARBA00022833"/>
    </source>
</evidence>
<evidence type="ECO:0000259" key="10">
    <source>
        <dbReference type="PROSITE" id="PS50157"/>
    </source>
</evidence>
<comment type="caution">
    <text evidence="11">The sequence shown here is derived from an EMBL/GenBank/DDBJ whole genome shotgun (WGS) entry which is preliminary data.</text>
</comment>
<keyword evidence="4 8" id="KW-0863">Zinc-finger</keyword>
<name>A0A2J7QUU1_9NEOP</name>
<feature type="region of interest" description="Disordered" evidence="9">
    <location>
        <begin position="65"/>
        <end position="88"/>
    </location>
</feature>
<evidence type="ECO:0000256" key="9">
    <source>
        <dbReference type="SAM" id="MobiDB-lite"/>
    </source>
</evidence>
<dbReference type="PROSITE" id="PS00028">
    <property type="entry name" value="ZINC_FINGER_C2H2_1"/>
    <property type="match status" value="4"/>
</dbReference>
<dbReference type="SUPFAM" id="SSF57667">
    <property type="entry name" value="beta-beta-alpha zinc fingers"/>
    <property type="match status" value="3"/>
</dbReference>
<comment type="subcellular location">
    <subcellularLocation>
        <location evidence="1">Nucleus</location>
    </subcellularLocation>
</comment>
<dbReference type="Proteomes" id="UP000235965">
    <property type="component" value="Unassembled WGS sequence"/>
</dbReference>
<feature type="compositionally biased region" description="Basic and acidic residues" evidence="9">
    <location>
        <begin position="65"/>
        <end position="74"/>
    </location>
</feature>
<evidence type="ECO:0000313" key="12">
    <source>
        <dbReference type="Proteomes" id="UP000235965"/>
    </source>
</evidence>
<organism evidence="11 12">
    <name type="scientific">Cryptotermes secundus</name>
    <dbReference type="NCBI Taxonomy" id="105785"/>
    <lineage>
        <taxon>Eukaryota</taxon>
        <taxon>Metazoa</taxon>
        <taxon>Ecdysozoa</taxon>
        <taxon>Arthropoda</taxon>
        <taxon>Hexapoda</taxon>
        <taxon>Insecta</taxon>
        <taxon>Pterygota</taxon>
        <taxon>Neoptera</taxon>
        <taxon>Polyneoptera</taxon>
        <taxon>Dictyoptera</taxon>
        <taxon>Blattodea</taxon>
        <taxon>Blattoidea</taxon>
        <taxon>Termitoidae</taxon>
        <taxon>Kalotermitidae</taxon>
        <taxon>Cryptotermitinae</taxon>
        <taxon>Cryptotermes</taxon>
    </lineage>
</organism>
<dbReference type="GO" id="GO:0045892">
    <property type="term" value="P:negative regulation of DNA-templated transcription"/>
    <property type="evidence" value="ECO:0007669"/>
    <property type="project" value="UniProtKB-ARBA"/>
</dbReference>
<dbReference type="Gene3D" id="3.30.160.60">
    <property type="entry name" value="Classic Zinc Finger"/>
    <property type="match status" value="3"/>
</dbReference>
<dbReference type="GO" id="GO:0005634">
    <property type="term" value="C:nucleus"/>
    <property type="evidence" value="ECO:0007669"/>
    <property type="project" value="UniProtKB-SubCell"/>
</dbReference>
<evidence type="ECO:0000256" key="2">
    <source>
        <dbReference type="ARBA" id="ARBA00022723"/>
    </source>
</evidence>
<accession>A0A2J7QUU1</accession>
<keyword evidence="7" id="KW-0539">Nucleus</keyword>
<keyword evidence="2" id="KW-0479">Metal-binding</keyword>
<dbReference type="FunCoup" id="A0A2J7QUU1">
    <property type="interactions" value="1884"/>
</dbReference>
<dbReference type="EMBL" id="NEVH01010486">
    <property type="protein sequence ID" value="PNF32344.1"/>
    <property type="molecule type" value="Genomic_DNA"/>
</dbReference>
<dbReference type="STRING" id="105785.A0A2J7QUU1"/>
<evidence type="ECO:0000313" key="11">
    <source>
        <dbReference type="EMBL" id="PNF32344.1"/>
    </source>
</evidence>
<feature type="domain" description="C2H2-type" evidence="10">
    <location>
        <begin position="333"/>
        <end position="361"/>
    </location>
</feature>
<dbReference type="GO" id="GO:0008270">
    <property type="term" value="F:zinc ion binding"/>
    <property type="evidence" value="ECO:0007669"/>
    <property type="project" value="UniProtKB-KW"/>
</dbReference>
<dbReference type="InterPro" id="IPR013087">
    <property type="entry name" value="Znf_C2H2_type"/>
</dbReference>
<dbReference type="OrthoDB" id="10260596at2759"/>
<dbReference type="AlphaFoldDB" id="A0A2J7QUU1"/>
<dbReference type="GO" id="GO:0000978">
    <property type="term" value="F:RNA polymerase II cis-regulatory region sequence-specific DNA binding"/>
    <property type="evidence" value="ECO:0007669"/>
    <property type="project" value="TreeGrafter"/>
</dbReference>
<feature type="domain" description="C2H2-type" evidence="10">
    <location>
        <begin position="307"/>
        <end position="334"/>
    </location>
</feature>
<evidence type="ECO:0000256" key="8">
    <source>
        <dbReference type="PROSITE-ProRule" id="PRU00042"/>
    </source>
</evidence>
<evidence type="ECO:0000256" key="1">
    <source>
        <dbReference type="ARBA" id="ARBA00004123"/>
    </source>
</evidence>
<proteinExistence type="predicted"/>
<dbReference type="InterPro" id="IPR051574">
    <property type="entry name" value="ZnF_E-box_Homeobox"/>
</dbReference>
<evidence type="ECO:0000256" key="6">
    <source>
        <dbReference type="ARBA" id="ARBA00023125"/>
    </source>
</evidence>
<dbReference type="GO" id="GO:0000981">
    <property type="term" value="F:DNA-binding transcription factor activity, RNA polymerase II-specific"/>
    <property type="evidence" value="ECO:0007669"/>
    <property type="project" value="TreeGrafter"/>
</dbReference>
<dbReference type="PROSITE" id="PS50157">
    <property type="entry name" value="ZINC_FINGER_C2H2_2"/>
    <property type="match status" value="4"/>
</dbReference>
<gene>
    <name evidence="11" type="ORF">B7P43_G13153</name>
</gene>
<keyword evidence="6" id="KW-0238">DNA-binding</keyword>
<protein>
    <recommendedName>
        <fullName evidence="10">C2H2-type domain-containing protein</fullName>
    </recommendedName>
</protein>
<keyword evidence="3" id="KW-0677">Repeat</keyword>
<evidence type="ECO:0000256" key="4">
    <source>
        <dbReference type="ARBA" id="ARBA00022771"/>
    </source>
</evidence>
<evidence type="ECO:0000256" key="3">
    <source>
        <dbReference type="ARBA" id="ARBA00022737"/>
    </source>
</evidence>
<evidence type="ECO:0000256" key="7">
    <source>
        <dbReference type="ARBA" id="ARBA00023242"/>
    </source>
</evidence>
<feature type="domain" description="C2H2-type" evidence="10">
    <location>
        <begin position="362"/>
        <end position="384"/>
    </location>
</feature>
<feature type="domain" description="C2H2-type" evidence="10">
    <location>
        <begin position="247"/>
        <end position="276"/>
    </location>
</feature>
<reference evidence="11 12" key="1">
    <citation type="submission" date="2017-12" db="EMBL/GenBank/DDBJ databases">
        <title>Hemimetabolous genomes reveal molecular basis of termite eusociality.</title>
        <authorList>
            <person name="Harrison M.C."/>
            <person name="Jongepier E."/>
            <person name="Robertson H.M."/>
            <person name="Arning N."/>
            <person name="Bitard-Feildel T."/>
            <person name="Chao H."/>
            <person name="Childers C.P."/>
            <person name="Dinh H."/>
            <person name="Doddapaneni H."/>
            <person name="Dugan S."/>
            <person name="Gowin J."/>
            <person name="Greiner C."/>
            <person name="Han Y."/>
            <person name="Hu H."/>
            <person name="Hughes D.S.T."/>
            <person name="Huylmans A.-K."/>
            <person name="Kemena C."/>
            <person name="Kremer L.P.M."/>
            <person name="Lee S.L."/>
            <person name="Lopez-Ezquerra A."/>
            <person name="Mallet L."/>
            <person name="Monroy-Kuhn J.M."/>
            <person name="Moser A."/>
            <person name="Murali S.C."/>
            <person name="Muzny D.M."/>
            <person name="Otani S."/>
            <person name="Piulachs M.-D."/>
            <person name="Poelchau M."/>
            <person name="Qu J."/>
            <person name="Schaub F."/>
            <person name="Wada-Katsumata A."/>
            <person name="Worley K.C."/>
            <person name="Xie Q."/>
            <person name="Ylla G."/>
            <person name="Poulsen M."/>
            <person name="Gibbs R.A."/>
            <person name="Schal C."/>
            <person name="Richards S."/>
            <person name="Belles X."/>
            <person name="Korb J."/>
            <person name="Bornberg-Bauer E."/>
        </authorList>
    </citation>
    <scope>NUCLEOTIDE SEQUENCE [LARGE SCALE GENOMIC DNA]</scope>
    <source>
        <tissue evidence="11">Whole body</tissue>
    </source>
</reference>
<dbReference type="SMART" id="SM00355">
    <property type="entry name" value="ZnF_C2H2"/>
    <property type="match status" value="9"/>
</dbReference>
<dbReference type="PANTHER" id="PTHR24391:SF18">
    <property type="entry name" value="EG:115C2.6 PROTEIN"/>
    <property type="match status" value="1"/>
</dbReference>
<dbReference type="Pfam" id="PF00096">
    <property type="entry name" value="zf-C2H2"/>
    <property type="match status" value="2"/>
</dbReference>
<keyword evidence="5" id="KW-0862">Zinc</keyword>
<dbReference type="InterPro" id="IPR036236">
    <property type="entry name" value="Znf_C2H2_sf"/>
</dbReference>
<dbReference type="InParanoid" id="A0A2J7QUU1"/>
<keyword evidence="12" id="KW-1185">Reference proteome</keyword>